<dbReference type="InterPro" id="IPR036721">
    <property type="entry name" value="RCK_C_sf"/>
</dbReference>
<dbReference type="PRINTS" id="PR00335">
    <property type="entry name" value="KUPTAKETRKA"/>
</dbReference>
<dbReference type="SUPFAM" id="SSF116726">
    <property type="entry name" value="TrkA C-terminal domain-like"/>
    <property type="match status" value="1"/>
</dbReference>
<dbReference type="InterPro" id="IPR006037">
    <property type="entry name" value="RCK_C"/>
</dbReference>
<gene>
    <name evidence="7" type="ORF">UFOPK2656_00441</name>
    <name evidence="8" type="ORF">UFOPK3099_02616</name>
    <name evidence="9" type="ORF">UFOPK3267_01806</name>
    <name evidence="10" type="ORF">UFOPK3651_00209</name>
    <name evidence="11" type="ORF">UFOPK3931_01080</name>
    <name evidence="6" type="ORF">UFOPK4189_00438</name>
</gene>
<dbReference type="AlphaFoldDB" id="A0A6J7GSG3"/>
<keyword evidence="1" id="KW-0813">Transport</keyword>
<evidence type="ECO:0000313" key="8">
    <source>
        <dbReference type="EMBL" id="CAB4834852.1"/>
    </source>
</evidence>
<dbReference type="EMBL" id="CAFAAV010000276">
    <property type="protein sequence ID" value="CAB4834852.1"/>
    <property type="molecule type" value="Genomic_DNA"/>
</dbReference>
<evidence type="ECO:0000259" key="4">
    <source>
        <dbReference type="PROSITE" id="PS51201"/>
    </source>
</evidence>
<dbReference type="PANTHER" id="PTHR43833">
    <property type="entry name" value="POTASSIUM CHANNEL PROTEIN 2-RELATED-RELATED"/>
    <property type="match status" value="1"/>
</dbReference>
<dbReference type="InterPro" id="IPR006036">
    <property type="entry name" value="K_uptake_TrkA"/>
</dbReference>
<dbReference type="PANTHER" id="PTHR43833:SF8">
    <property type="entry name" value="TRK SYSTEM POTASSIUM UPTAKE PROTEIN TRKA"/>
    <property type="match status" value="1"/>
</dbReference>
<feature type="domain" description="RCK N-terminal" evidence="4">
    <location>
        <begin position="1"/>
        <end position="118"/>
    </location>
</feature>
<name>A0A6J7GSG3_9ZZZZ</name>
<keyword evidence="3" id="KW-0520">NAD</keyword>
<proteinExistence type="predicted"/>
<keyword evidence="1" id="KW-0406">Ion transport</keyword>
<protein>
    <submittedName>
        <fullName evidence="10">Unannotated protein</fullName>
    </submittedName>
</protein>
<dbReference type="InterPro" id="IPR036291">
    <property type="entry name" value="NAD(P)-bd_dom_sf"/>
</dbReference>
<evidence type="ECO:0000256" key="2">
    <source>
        <dbReference type="ARBA" id="ARBA00022958"/>
    </source>
</evidence>
<organism evidence="10">
    <name type="scientific">freshwater metagenome</name>
    <dbReference type="NCBI Taxonomy" id="449393"/>
    <lineage>
        <taxon>unclassified sequences</taxon>
        <taxon>metagenomes</taxon>
        <taxon>ecological metagenomes</taxon>
    </lineage>
</organism>
<evidence type="ECO:0000259" key="5">
    <source>
        <dbReference type="PROSITE" id="PS51202"/>
    </source>
</evidence>
<keyword evidence="2" id="KW-0630">Potassium</keyword>
<reference evidence="10" key="1">
    <citation type="submission" date="2020-05" db="EMBL/GenBank/DDBJ databases">
        <authorList>
            <person name="Chiriac C."/>
            <person name="Salcher M."/>
            <person name="Ghai R."/>
            <person name="Kavagutti S V."/>
        </authorList>
    </citation>
    <scope>NUCLEOTIDE SEQUENCE</scope>
</reference>
<evidence type="ECO:0000256" key="1">
    <source>
        <dbReference type="ARBA" id="ARBA00022538"/>
    </source>
</evidence>
<evidence type="ECO:0000313" key="9">
    <source>
        <dbReference type="EMBL" id="CAB4851925.1"/>
    </source>
</evidence>
<evidence type="ECO:0000313" key="7">
    <source>
        <dbReference type="EMBL" id="CAB4707438.1"/>
    </source>
</evidence>
<dbReference type="EMBL" id="CAFBOL010000021">
    <property type="protein sequence ID" value="CAB4985110.1"/>
    <property type="molecule type" value="Genomic_DNA"/>
</dbReference>
<dbReference type="GO" id="GO:0015079">
    <property type="term" value="F:potassium ion transmembrane transporter activity"/>
    <property type="evidence" value="ECO:0007669"/>
    <property type="project" value="InterPro"/>
</dbReference>
<dbReference type="EMBL" id="CAESGF010000002">
    <property type="protein sequence ID" value="CAB4362658.1"/>
    <property type="molecule type" value="Genomic_DNA"/>
</dbReference>
<dbReference type="PROSITE" id="PS51202">
    <property type="entry name" value="RCK_C"/>
    <property type="match status" value="1"/>
</dbReference>
<dbReference type="Pfam" id="PF02254">
    <property type="entry name" value="TrkA_N"/>
    <property type="match status" value="1"/>
</dbReference>
<dbReference type="InterPro" id="IPR050721">
    <property type="entry name" value="Trk_Ktr_HKT_K-transport"/>
</dbReference>
<accession>A0A6J7GSG3</accession>
<dbReference type="EMBL" id="CAFBMT010000001">
    <property type="protein sequence ID" value="CAB4911281.1"/>
    <property type="molecule type" value="Genomic_DNA"/>
</dbReference>
<dbReference type="Gene3D" id="3.40.50.720">
    <property type="entry name" value="NAD(P)-binding Rossmann-like Domain"/>
    <property type="match status" value="1"/>
</dbReference>
<sequence>MHVVIVGCGRVGSSLARNLVGEGHTVAIIDRKPAAFERLGADFSGQTLTGIGFDRDLLVEAGIERAEAVAAVTNGDNSNILVARVARETFGISRVVARIYDPQRAAVYQRLGIATVAPALWTTERVLRRLVPDAPAVEWVDPSARISLVERSFSAKWAGHRLSEVESSRVRVAAVSRLGSAILPTPDLVVQEGDVVYLIVETEAISHLDELTLNPPAGSGH</sequence>
<evidence type="ECO:0000313" key="6">
    <source>
        <dbReference type="EMBL" id="CAB4362658.1"/>
    </source>
</evidence>
<dbReference type="EMBL" id="CAFBIY010000103">
    <property type="protein sequence ID" value="CAB4851925.1"/>
    <property type="molecule type" value="Genomic_DNA"/>
</dbReference>
<dbReference type="PROSITE" id="PS51201">
    <property type="entry name" value="RCK_N"/>
    <property type="match status" value="1"/>
</dbReference>
<dbReference type="GO" id="GO:0005886">
    <property type="term" value="C:plasma membrane"/>
    <property type="evidence" value="ECO:0007669"/>
    <property type="project" value="InterPro"/>
</dbReference>
<dbReference type="EMBL" id="CAEZYF010000002">
    <property type="protein sequence ID" value="CAB4707438.1"/>
    <property type="molecule type" value="Genomic_DNA"/>
</dbReference>
<dbReference type="SUPFAM" id="SSF51735">
    <property type="entry name" value="NAD(P)-binding Rossmann-fold domains"/>
    <property type="match status" value="1"/>
</dbReference>
<evidence type="ECO:0000256" key="3">
    <source>
        <dbReference type="ARBA" id="ARBA00023027"/>
    </source>
</evidence>
<dbReference type="InterPro" id="IPR003148">
    <property type="entry name" value="RCK_N"/>
</dbReference>
<dbReference type="Pfam" id="PF02080">
    <property type="entry name" value="TrkA_C"/>
    <property type="match status" value="1"/>
</dbReference>
<evidence type="ECO:0000313" key="11">
    <source>
        <dbReference type="EMBL" id="CAB4985110.1"/>
    </source>
</evidence>
<keyword evidence="1" id="KW-0633">Potassium transport</keyword>
<evidence type="ECO:0000313" key="10">
    <source>
        <dbReference type="EMBL" id="CAB4911281.1"/>
    </source>
</evidence>
<feature type="domain" description="RCK C-terminal" evidence="5">
    <location>
        <begin position="134"/>
        <end position="214"/>
    </location>
</feature>
<dbReference type="Gene3D" id="3.30.70.1450">
    <property type="entry name" value="Regulator of K+ conductance, C-terminal domain"/>
    <property type="match status" value="1"/>
</dbReference>